<keyword evidence="5" id="KW-0004">4Fe-4S</keyword>
<dbReference type="InterPro" id="IPR036895">
    <property type="entry name" value="Uracil-DNA_glycosylase-like_sf"/>
</dbReference>
<dbReference type="SMART" id="SM00986">
    <property type="entry name" value="UDG"/>
    <property type="match status" value="1"/>
</dbReference>
<evidence type="ECO:0000256" key="6">
    <source>
        <dbReference type="ARBA" id="ARBA00022723"/>
    </source>
</evidence>
<dbReference type="PANTHER" id="PTHR33693:SF1">
    <property type="entry name" value="TYPE-4 URACIL-DNA GLYCOSYLASE"/>
    <property type="match status" value="1"/>
</dbReference>
<dbReference type="GO" id="GO:0046872">
    <property type="term" value="F:metal ion binding"/>
    <property type="evidence" value="ECO:0007669"/>
    <property type="project" value="UniProtKB-KW"/>
</dbReference>
<dbReference type="PANTHER" id="PTHR33693">
    <property type="entry name" value="TYPE-5 URACIL-DNA GLYCOSYLASE"/>
    <property type="match status" value="1"/>
</dbReference>
<keyword evidence="10" id="KW-0411">Iron-sulfur</keyword>
<dbReference type="SUPFAM" id="SSF52141">
    <property type="entry name" value="Uracil-DNA glycosylase-like"/>
    <property type="match status" value="1"/>
</dbReference>
<dbReference type="Gene3D" id="3.40.470.10">
    <property type="entry name" value="Uracil-DNA glycosylase-like domain"/>
    <property type="match status" value="1"/>
</dbReference>
<evidence type="ECO:0000256" key="4">
    <source>
        <dbReference type="ARBA" id="ARBA00019403"/>
    </source>
</evidence>
<dbReference type="EMBL" id="JAPAAF010000063">
    <property type="protein sequence ID" value="MCW0484916.1"/>
    <property type="molecule type" value="Genomic_DNA"/>
</dbReference>
<dbReference type="InterPro" id="IPR051536">
    <property type="entry name" value="UDG_Type-4/5"/>
</dbReference>
<keyword evidence="6" id="KW-0479">Metal-binding</keyword>
<dbReference type="InterPro" id="IPR005122">
    <property type="entry name" value="Uracil-DNA_glycosylase-like"/>
</dbReference>
<reference evidence="13" key="1">
    <citation type="submission" date="2022-10" db="EMBL/GenBank/DDBJ databases">
        <title>Gaoshiqiia sediminis gen. nov., sp. nov., isolated from coastal sediment.</title>
        <authorList>
            <person name="Yu W.X."/>
            <person name="Mu D.S."/>
            <person name="Du J.Z."/>
            <person name="Liang Y.Q."/>
        </authorList>
    </citation>
    <scope>NUCLEOTIDE SEQUENCE</scope>
    <source>
        <strain evidence="13">A06</strain>
    </source>
</reference>
<proteinExistence type="inferred from homology"/>
<dbReference type="AlphaFoldDB" id="A0AA41YAU6"/>
<dbReference type="GO" id="GO:0006281">
    <property type="term" value="P:DNA repair"/>
    <property type="evidence" value="ECO:0007669"/>
    <property type="project" value="UniProtKB-KW"/>
</dbReference>
<comment type="catalytic activity">
    <reaction evidence="1">
        <text>Hydrolyzes single-stranded DNA or mismatched double-stranded DNA and polynucleotides, releasing free uracil.</text>
        <dbReference type="EC" id="3.2.2.27"/>
    </reaction>
</comment>
<evidence type="ECO:0000256" key="1">
    <source>
        <dbReference type="ARBA" id="ARBA00001400"/>
    </source>
</evidence>
<feature type="domain" description="Uracil-DNA glycosylase-like" evidence="12">
    <location>
        <begin position="35"/>
        <end position="191"/>
    </location>
</feature>
<dbReference type="NCBIfam" id="TIGR00758">
    <property type="entry name" value="UDG_fam4"/>
    <property type="match status" value="1"/>
</dbReference>
<dbReference type="EC" id="3.2.2.27" evidence="3"/>
<evidence type="ECO:0000256" key="11">
    <source>
        <dbReference type="ARBA" id="ARBA00023204"/>
    </source>
</evidence>
<dbReference type="GO" id="GO:0051539">
    <property type="term" value="F:4 iron, 4 sulfur cluster binding"/>
    <property type="evidence" value="ECO:0007669"/>
    <property type="project" value="UniProtKB-KW"/>
</dbReference>
<name>A0AA41YAU6_9BACT</name>
<dbReference type="Pfam" id="PF03167">
    <property type="entry name" value="UDG"/>
    <property type="match status" value="1"/>
</dbReference>
<dbReference type="Proteomes" id="UP001163821">
    <property type="component" value="Unassembled WGS sequence"/>
</dbReference>
<protein>
    <recommendedName>
        <fullName evidence="4">Type-4 uracil-DNA glycosylase</fullName>
        <ecNumber evidence="3">3.2.2.27</ecNumber>
    </recommendedName>
</protein>
<keyword evidence="7" id="KW-0227">DNA damage</keyword>
<evidence type="ECO:0000256" key="5">
    <source>
        <dbReference type="ARBA" id="ARBA00022485"/>
    </source>
</evidence>
<keyword evidence="8" id="KW-0378">Hydrolase</keyword>
<dbReference type="RefSeq" id="WP_282593505.1">
    <property type="nucleotide sequence ID" value="NZ_JAPAAF010000063.1"/>
</dbReference>
<comment type="similarity">
    <text evidence="2">Belongs to the uracil-DNA glycosylase (UDG) superfamily. Type 4 (UDGa) family.</text>
</comment>
<evidence type="ECO:0000256" key="3">
    <source>
        <dbReference type="ARBA" id="ARBA00012030"/>
    </source>
</evidence>
<evidence type="ECO:0000259" key="12">
    <source>
        <dbReference type="SMART" id="SM00986"/>
    </source>
</evidence>
<dbReference type="InterPro" id="IPR005273">
    <property type="entry name" value="Ura-DNA_glyco_family4"/>
</dbReference>
<keyword evidence="9" id="KW-0408">Iron</keyword>
<evidence type="ECO:0000313" key="14">
    <source>
        <dbReference type="Proteomes" id="UP001163821"/>
    </source>
</evidence>
<comment type="caution">
    <text evidence="13">The sequence shown here is derived from an EMBL/GenBank/DDBJ whole genome shotgun (WGS) entry which is preliminary data.</text>
</comment>
<organism evidence="13 14">
    <name type="scientific">Gaoshiqia sediminis</name>
    <dbReference type="NCBI Taxonomy" id="2986998"/>
    <lineage>
        <taxon>Bacteria</taxon>
        <taxon>Pseudomonadati</taxon>
        <taxon>Bacteroidota</taxon>
        <taxon>Bacteroidia</taxon>
        <taxon>Marinilabiliales</taxon>
        <taxon>Prolixibacteraceae</taxon>
        <taxon>Gaoshiqia</taxon>
    </lineage>
</organism>
<evidence type="ECO:0000256" key="7">
    <source>
        <dbReference type="ARBA" id="ARBA00022763"/>
    </source>
</evidence>
<evidence type="ECO:0000313" key="13">
    <source>
        <dbReference type="EMBL" id="MCW0484916.1"/>
    </source>
</evidence>
<dbReference type="SMART" id="SM00987">
    <property type="entry name" value="UreE_C"/>
    <property type="match status" value="1"/>
</dbReference>
<keyword evidence="14" id="KW-1185">Reference proteome</keyword>
<evidence type="ECO:0000256" key="2">
    <source>
        <dbReference type="ARBA" id="ARBA00006521"/>
    </source>
</evidence>
<evidence type="ECO:0000256" key="8">
    <source>
        <dbReference type="ARBA" id="ARBA00022801"/>
    </source>
</evidence>
<dbReference type="GO" id="GO:0004844">
    <property type="term" value="F:uracil DNA N-glycosylase activity"/>
    <property type="evidence" value="ECO:0007669"/>
    <property type="project" value="UniProtKB-EC"/>
</dbReference>
<gene>
    <name evidence="13" type="ORF">N2K84_19440</name>
</gene>
<keyword evidence="11" id="KW-0234">DNA repair</keyword>
<evidence type="ECO:0000256" key="9">
    <source>
        <dbReference type="ARBA" id="ARBA00023004"/>
    </source>
</evidence>
<sequence>MTHLFSKEERLKKLCAQLKVCTQCGLHNSRINAICGEGNVHARFFFIAQAPGETEDVAGSMFLGPTGKVLDELMAEIDLERSSVYMTNLIKCRLPKNRKPKTEEKNSCGKYLLREIEIVKPEFLIPLGYHATKFILTRYCRENILSSDFVGKLIYCSTQKIYPLRHPSAALYNPLIKQAMSLDFRKISVFRKPCKWYPTCPMKKYFEKGWLDKKWVELYCKGDWASCKRYQLEENGQYHPDRMLPDGSLLNGLK</sequence>
<evidence type="ECO:0000256" key="10">
    <source>
        <dbReference type="ARBA" id="ARBA00023014"/>
    </source>
</evidence>
<dbReference type="CDD" id="cd10030">
    <property type="entry name" value="UDG-F4_TTUDGA_SPO1dp_like"/>
    <property type="match status" value="1"/>
</dbReference>
<accession>A0AA41YAU6</accession>